<evidence type="ECO:0000256" key="2">
    <source>
        <dbReference type="PROSITE-ProRule" id="PRU00169"/>
    </source>
</evidence>
<sequence length="119" mass="13845">MVNIVLIDDDEVSTFVTEKYIHKNIHSPYRIFKFSSAAAALEKIGEINPQYMFVDIVMPQMSGWDFLEQIDTEKLGSQIYILSGSMDRTDKEKARKHRNIKKFLSKLSVKESIPEIFRD</sequence>
<dbReference type="InterPro" id="IPR050595">
    <property type="entry name" value="Bact_response_regulator"/>
</dbReference>
<evidence type="ECO:0000256" key="1">
    <source>
        <dbReference type="ARBA" id="ARBA00022553"/>
    </source>
</evidence>
<dbReference type="InterPro" id="IPR011006">
    <property type="entry name" value="CheY-like_superfamily"/>
</dbReference>
<dbReference type="PANTHER" id="PTHR44591:SF3">
    <property type="entry name" value="RESPONSE REGULATORY DOMAIN-CONTAINING PROTEIN"/>
    <property type="match status" value="1"/>
</dbReference>
<name>A0A1M7QF21_9BACT</name>
<dbReference type="CDD" id="cd00156">
    <property type="entry name" value="REC"/>
    <property type="match status" value="1"/>
</dbReference>
<dbReference type="PANTHER" id="PTHR44591">
    <property type="entry name" value="STRESS RESPONSE REGULATOR PROTEIN 1"/>
    <property type="match status" value="1"/>
</dbReference>
<dbReference type="EMBL" id="FRCY01000017">
    <property type="protein sequence ID" value="SHN29546.1"/>
    <property type="molecule type" value="Genomic_DNA"/>
</dbReference>
<dbReference type="AlphaFoldDB" id="A0A1M7QF21"/>
<dbReference type="SUPFAM" id="SSF52172">
    <property type="entry name" value="CheY-like"/>
    <property type="match status" value="1"/>
</dbReference>
<feature type="domain" description="Response regulatory" evidence="3">
    <location>
        <begin position="3"/>
        <end position="119"/>
    </location>
</feature>
<keyword evidence="1 2" id="KW-0597">Phosphoprotein</keyword>
<dbReference type="InterPro" id="IPR001789">
    <property type="entry name" value="Sig_transdc_resp-reg_receiver"/>
</dbReference>
<dbReference type="Proteomes" id="UP000184513">
    <property type="component" value="Unassembled WGS sequence"/>
</dbReference>
<dbReference type="PROSITE" id="PS50110">
    <property type="entry name" value="RESPONSE_REGULATORY"/>
    <property type="match status" value="1"/>
</dbReference>
<dbReference type="STRING" id="388280.SAMN04488057_11762"/>
<organism evidence="4 5">
    <name type="scientific">Cyclobacterium lianum</name>
    <dbReference type="NCBI Taxonomy" id="388280"/>
    <lineage>
        <taxon>Bacteria</taxon>
        <taxon>Pseudomonadati</taxon>
        <taxon>Bacteroidota</taxon>
        <taxon>Cytophagia</taxon>
        <taxon>Cytophagales</taxon>
        <taxon>Cyclobacteriaceae</taxon>
        <taxon>Cyclobacterium</taxon>
    </lineage>
</organism>
<dbReference type="OrthoDB" id="1376781at2"/>
<gene>
    <name evidence="4" type="ORF">SAMN04488057_11762</name>
</gene>
<dbReference type="Pfam" id="PF00072">
    <property type="entry name" value="Response_reg"/>
    <property type="match status" value="1"/>
</dbReference>
<accession>A0A1M7QF21</accession>
<feature type="modified residue" description="4-aspartylphosphate" evidence="2">
    <location>
        <position position="55"/>
    </location>
</feature>
<dbReference type="SMART" id="SM00448">
    <property type="entry name" value="REC"/>
    <property type="match status" value="1"/>
</dbReference>
<dbReference type="RefSeq" id="WP_073097302.1">
    <property type="nucleotide sequence ID" value="NZ_FRCY01000017.1"/>
</dbReference>
<protein>
    <submittedName>
        <fullName evidence="4">Response regulator receiver domain-containing protein</fullName>
    </submittedName>
</protein>
<reference evidence="4 5" key="1">
    <citation type="submission" date="2016-11" db="EMBL/GenBank/DDBJ databases">
        <authorList>
            <person name="Jaros S."/>
            <person name="Januszkiewicz K."/>
            <person name="Wedrychowicz H."/>
        </authorList>
    </citation>
    <scope>NUCLEOTIDE SEQUENCE [LARGE SCALE GENOMIC DNA]</scope>
    <source>
        <strain evidence="4 5">CGMCC 1.6102</strain>
    </source>
</reference>
<evidence type="ECO:0000259" key="3">
    <source>
        <dbReference type="PROSITE" id="PS50110"/>
    </source>
</evidence>
<evidence type="ECO:0000313" key="5">
    <source>
        <dbReference type="Proteomes" id="UP000184513"/>
    </source>
</evidence>
<dbReference type="Gene3D" id="3.40.50.2300">
    <property type="match status" value="1"/>
</dbReference>
<proteinExistence type="predicted"/>
<evidence type="ECO:0000313" key="4">
    <source>
        <dbReference type="EMBL" id="SHN29546.1"/>
    </source>
</evidence>
<keyword evidence="5" id="KW-1185">Reference proteome</keyword>
<dbReference type="GO" id="GO:0000160">
    <property type="term" value="P:phosphorelay signal transduction system"/>
    <property type="evidence" value="ECO:0007669"/>
    <property type="project" value="InterPro"/>
</dbReference>